<feature type="domain" description="Bacterial sugar transferase" evidence="3">
    <location>
        <begin position="262"/>
        <end position="386"/>
    </location>
</feature>
<dbReference type="PANTHER" id="PTHR30576">
    <property type="entry name" value="COLANIC BIOSYNTHESIS UDP-GLUCOSE LIPID CARRIER TRANSFERASE"/>
    <property type="match status" value="1"/>
</dbReference>
<keyword evidence="2" id="KW-0472">Membrane</keyword>
<accession>A0A915YMI0</accession>
<evidence type="ECO:0000313" key="5">
    <source>
        <dbReference type="Proteomes" id="UP001060919"/>
    </source>
</evidence>
<dbReference type="InterPro" id="IPR011006">
    <property type="entry name" value="CheY-like_superfamily"/>
</dbReference>
<reference evidence="4" key="1">
    <citation type="submission" date="2022-09" db="EMBL/GenBank/DDBJ databases">
        <title>Aureispira anguillicida sp. nov., isolated from Leptocephalus of Japanese eel Anguilla japonica.</title>
        <authorList>
            <person name="Yuasa K."/>
            <person name="Mekata T."/>
            <person name="Ikunari K."/>
        </authorList>
    </citation>
    <scope>NUCLEOTIDE SEQUENCE</scope>
    <source>
        <strain evidence="4">EL160426</strain>
    </source>
</reference>
<dbReference type="SUPFAM" id="SSF52172">
    <property type="entry name" value="CheY-like"/>
    <property type="match status" value="1"/>
</dbReference>
<feature type="domain" description="Bacterial sugar transferase" evidence="3">
    <location>
        <begin position="151"/>
        <end position="236"/>
    </location>
</feature>
<organism evidence="4 5">
    <name type="scientific">Aureispira anguillae</name>
    <dbReference type="NCBI Taxonomy" id="2864201"/>
    <lineage>
        <taxon>Bacteria</taxon>
        <taxon>Pseudomonadati</taxon>
        <taxon>Bacteroidota</taxon>
        <taxon>Saprospiria</taxon>
        <taxon>Saprospirales</taxon>
        <taxon>Saprospiraceae</taxon>
        <taxon>Aureispira</taxon>
    </lineage>
</organism>
<evidence type="ECO:0000256" key="2">
    <source>
        <dbReference type="SAM" id="Phobius"/>
    </source>
</evidence>
<feature type="transmembrane region" description="Helical" evidence="2">
    <location>
        <begin position="154"/>
        <end position="177"/>
    </location>
</feature>
<keyword evidence="2" id="KW-1133">Transmembrane helix</keyword>
<sequence>MGLIRITRSILYIGNDNSILRTLVDWFDSDYDIYQIGTPLEAFSWLREGHKTPALILIENTYSNIKVLDFSNLIKQRFGHKRFQMLVLVKNETEINMEKARNNHVVDIFEKPLINTQKERLVSLMNNQLKKEIYEPKQGPTLTKFKIPTWKRTFDILVAGTALLILSPLLILVAFLIKLDSKGAVFYTSKRVGSGYKIFDFYKFRTMKIGADKELDALKKEKNQYQKKKTGNLLEQQVCENCIDGDCTQLVIDNHTICERQFLAMNKNKQAAFVKLSRDPRITRLGRFLRNTSIDELPQLFNILKGDMSIVGNRPLPLYEAEQLTTDHGVQRFAAPAGLTGLWQVRKRGQKDMSEEERKNLDNEYAQNYTFWLDLKLIFQTIGVFIQKENV</sequence>
<evidence type="ECO:0000313" key="4">
    <source>
        <dbReference type="EMBL" id="BDS15543.1"/>
    </source>
</evidence>
<evidence type="ECO:0000256" key="1">
    <source>
        <dbReference type="ARBA" id="ARBA00006464"/>
    </source>
</evidence>
<dbReference type="InterPro" id="IPR003362">
    <property type="entry name" value="Bact_transf"/>
</dbReference>
<protein>
    <submittedName>
        <fullName evidence="4">Sugar transferase</fullName>
    </submittedName>
</protein>
<evidence type="ECO:0000259" key="3">
    <source>
        <dbReference type="Pfam" id="PF02397"/>
    </source>
</evidence>
<dbReference type="PANTHER" id="PTHR30576:SF0">
    <property type="entry name" value="UNDECAPRENYL-PHOSPHATE N-ACETYLGALACTOSAMINYL 1-PHOSPHATE TRANSFERASE-RELATED"/>
    <property type="match status" value="1"/>
</dbReference>
<keyword evidence="2" id="KW-0812">Transmembrane</keyword>
<dbReference type="RefSeq" id="WP_264790686.1">
    <property type="nucleotide sequence ID" value="NZ_AP026867.1"/>
</dbReference>
<gene>
    <name evidence="4" type="ORF">AsAng_0063270</name>
</gene>
<comment type="similarity">
    <text evidence="1">Belongs to the bacterial sugar transferase family.</text>
</comment>
<proteinExistence type="inferred from homology"/>
<keyword evidence="4" id="KW-0808">Transferase</keyword>
<keyword evidence="5" id="KW-1185">Reference proteome</keyword>
<dbReference type="AlphaFoldDB" id="A0A915YMI0"/>
<name>A0A915YMI0_9BACT</name>
<dbReference type="KEGG" id="aup:AsAng_0063270"/>
<dbReference type="Gene3D" id="3.40.50.2300">
    <property type="match status" value="1"/>
</dbReference>
<dbReference type="Proteomes" id="UP001060919">
    <property type="component" value="Chromosome"/>
</dbReference>
<dbReference type="Pfam" id="PF02397">
    <property type="entry name" value="Bac_transf"/>
    <property type="match status" value="2"/>
</dbReference>
<dbReference type="GO" id="GO:0016780">
    <property type="term" value="F:phosphotransferase activity, for other substituted phosphate groups"/>
    <property type="evidence" value="ECO:0007669"/>
    <property type="project" value="TreeGrafter"/>
</dbReference>
<dbReference type="EMBL" id="AP026867">
    <property type="protein sequence ID" value="BDS15543.1"/>
    <property type="molecule type" value="Genomic_DNA"/>
</dbReference>